<dbReference type="Proteomes" id="UP001500620">
    <property type="component" value="Unassembled WGS sequence"/>
</dbReference>
<dbReference type="RefSeq" id="WP_345131020.1">
    <property type="nucleotide sequence ID" value="NZ_BAABAT010000017.1"/>
</dbReference>
<organism evidence="2 3">
    <name type="scientific">Dactylosporangium darangshiense</name>
    <dbReference type="NCBI Taxonomy" id="579108"/>
    <lineage>
        <taxon>Bacteria</taxon>
        <taxon>Bacillati</taxon>
        <taxon>Actinomycetota</taxon>
        <taxon>Actinomycetes</taxon>
        <taxon>Micromonosporales</taxon>
        <taxon>Micromonosporaceae</taxon>
        <taxon>Dactylosporangium</taxon>
    </lineage>
</organism>
<feature type="transmembrane region" description="Helical" evidence="1">
    <location>
        <begin position="124"/>
        <end position="149"/>
    </location>
</feature>
<dbReference type="Gene3D" id="1.20.120.1760">
    <property type="match status" value="1"/>
</dbReference>
<sequence>MRGRPEPLDWDGYCQRWSSAHGGYDPRTAPAPVRGWLRLCHGMGAALARRGVRNPDAVTLAGILASAAVPVTAAVAPAAAPWTALLVLFTAFADTIDGVLAVVADRATRLGQVYDSVADRLSEAAWLVAFALLGAPAWLAAACGGAMWLHEYVRARAAVAGMSDIGTVTIAERPTRILIAVFGLLLASLDPRVPTATLAIALAVSLIGLAQLLAAVRRSLR</sequence>
<feature type="transmembrane region" description="Helical" evidence="1">
    <location>
        <begin position="57"/>
        <end position="76"/>
    </location>
</feature>
<evidence type="ECO:0000313" key="2">
    <source>
        <dbReference type="EMBL" id="GAA4253942.1"/>
    </source>
</evidence>
<evidence type="ECO:0000256" key="1">
    <source>
        <dbReference type="SAM" id="Phobius"/>
    </source>
</evidence>
<keyword evidence="1" id="KW-1133">Transmembrane helix</keyword>
<dbReference type="Pfam" id="PF01066">
    <property type="entry name" value="CDP-OH_P_transf"/>
    <property type="match status" value="1"/>
</dbReference>
<protein>
    <submittedName>
        <fullName evidence="2">CDP-alcohol phosphatidyltransferase family protein</fullName>
    </submittedName>
</protein>
<dbReference type="InterPro" id="IPR043130">
    <property type="entry name" value="CDP-OH_PTrfase_TM_dom"/>
</dbReference>
<keyword evidence="1" id="KW-0472">Membrane</keyword>
<keyword evidence="1" id="KW-0812">Transmembrane</keyword>
<reference evidence="3" key="1">
    <citation type="journal article" date="2019" name="Int. J. Syst. Evol. Microbiol.">
        <title>The Global Catalogue of Microorganisms (GCM) 10K type strain sequencing project: providing services to taxonomists for standard genome sequencing and annotation.</title>
        <authorList>
            <consortium name="The Broad Institute Genomics Platform"/>
            <consortium name="The Broad Institute Genome Sequencing Center for Infectious Disease"/>
            <person name="Wu L."/>
            <person name="Ma J."/>
        </authorList>
    </citation>
    <scope>NUCLEOTIDE SEQUENCE [LARGE SCALE GENOMIC DNA]</scope>
    <source>
        <strain evidence="3">JCM 17441</strain>
    </source>
</reference>
<evidence type="ECO:0000313" key="3">
    <source>
        <dbReference type="Proteomes" id="UP001500620"/>
    </source>
</evidence>
<dbReference type="InterPro" id="IPR000462">
    <property type="entry name" value="CDP-OH_P_trans"/>
</dbReference>
<keyword evidence="3" id="KW-1185">Reference proteome</keyword>
<feature type="transmembrane region" description="Helical" evidence="1">
    <location>
        <begin position="82"/>
        <end position="103"/>
    </location>
</feature>
<name>A0ABP8DEB6_9ACTN</name>
<comment type="caution">
    <text evidence="2">The sequence shown here is derived from an EMBL/GenBank/DDBJ whole genome shotgun (WGS) entry which is preliminary data.</text>
</comment>
<gene>
    <name evidence="2" type="ORF">GCM10022255_056690</name>
</gene>
<feature type="transmembrane region" description="Helical" evidence="1">
    <location>
        <begin position="196"/>
        <end position="216"/>
    </location>
</feature>
<accession>A0ABP8DEB6</accession>
<proteinExistence type="predicted"/>
<dbReference type="EMBL" id="BAABAT010000017">
    <property type="protein sequence ID" value="GAA4253942.1"/>
    <property type="molecule type" value="Genomic_DNA"/>
</dbReference>